<evidence type="ECO:0000259" key="5">
    <source>
        <dbReference type="PROSITE" id="PS50222"/>
    </source>
</evidence>
<dbReference type="EMBL" id="JAXCGZ010021274">
    <property type="protein sequence ID" value="KAK7055020.1"/>
    <property type="molecule type" value="Genomic_DNA"/>
</dbReference>
<gene>
    <name evidence="6" type="primary">SDF4_2</name>
    <name evidence="6" type="ORF">SK128_015983</name>
</gene>
<dbReference type="InterPro" id="IPR002048">
    <property type="entry name" value="EF_hand_dom"/>
</dbReference>
<evidence type="ECO:0000256" key="4">
    <source>
        <dbReference type="SAM" id="Phobius"/>
    </source>
</evidence>
<sequence length="243" mass="28462">MSLLMLLQVLQTGVVKVGVGMRLHTRLRLWVGLAAAYLIFMGFVLMLQVPLRSNTLHSHYDISGERVRRKHQEVVKKEAERYAKEALRIPKIKSEEIEQIKILTETFRKADTNADGMIEITELTTWISSKIKEHLTLALRENFFMFTAIDQNPRNGVVSWDEYHRYFLKQHSYSDKYIDEHKENHKGMPRELKETIMRDKASWSEAARDNPDQLTIDEFLAFRHPESSHATILNIVEETINRL</sequence>
<proteinExistence type="predicted"/>
<dbReference type="PANTHER" id="PTHR10827:SF98">
    <property type="entry name" value="45 KDA CALCIUM-BINDING PROTEIN"/>
    <property type="match status" value="1"/>
</dbReference>
<keyword evidence="4" id="KW-0812">Transmembrane</keyword>
<feature type="non-terminal residue" evidence="6">
    <location>
        <position position="243"/>
    </location>
</feature>
<dbReference type="Gene3D" id="1.10.238.10">
    <property type="entry name" value="EF-hand"/>
    <property type="match status" value="1"/>
</dbReference>
<keyword evidence="2" id="KW-0677">Repeat</keyword>
<evidence type="ECO:0000256" key="2">
    <source>
        <dbReference type="ARBA" id="ARBA00022737"/>
    </source>
</evidence>
<dbReference type="GO" id="GO:0005509">
    <property type="term" value="F:calcium ion binding"/>
    <property type="evidence" value="ECO:0007669"/>
    <property type="project" value="InterPro"/>
</dbReference>
<dbReference type="InterPro" id="IPR018247">
    <property type="entry name" value="EF_Hand_1_Ca_BS"/>
</dbReference>
<feature type="domain" description="EF-hand" evidence="5">
    <location>
        <begin position="98"/>
        <end position="133"/>
    </location>
</feature>
<keyword evidence="4" id="KW-0472">Membrane</keyword>
<name>A0AAN8WI81_HALRR</name>
<keyword evidence="4" id="KW-1133">Transmembrane helix</keyword>
<dbReference type="PROSITE" id="PS00018">
    <property type="entry name" value="EF_HAND_1"/>
    <property type="match status" value="1"/>
</dbReference>
<dbReference type="PROSITE" id="PS50222">
    <property type="entry name" value="EF_HAND_2"/>
    <property type="match status" value="1"/>
</dbReference>
<dbReference type="PANTHER" id="PTHR10827">
    <property type="entry name" value="RETICULOCALBIN"/>
    <property type="match status" value="1"/>
</dbReference>
<dbReference type="GO" id="GO:0005783">
    <property type="term" value="C:endoplasmic reticulum"/>
    <property type="evidence" value="ECO:0007669"/>
    <property type="project" value="TreeGrafter"/>
</dbReference>
<accession>A0AAN8WI81</accession>
<evidence type="ECO:0000313" key="6">
    <source>
        <dbReference type="EMBL" id="KAK7055020.1"/>
    </source>
</evidence>
<evidence type="ECO:0000256" key="3">
    <source>
        <dbReference type="ARBA" id="ARBA00022837"/>
    </source>
</evidence>
<protein>
    <submittedName>
        <fullName evidence="6">45 kDa calcium-binding protein</fullName>
    </submittedName>
</protein>
<evidence type="ECO:0000313" key="7">
    <source>
        <dbReference type="Proteomes" id="UP001381693"/>
    </source>
</evidence>
<dbReference type="SUPFAM" id="SSF47473">
    <property type="entry name" value="EF-hand"/>
    <property type="match status" value="1"/>
</dbReference>
<reference evidence="6 7" key="1">
    <citation type="submission" date="2023-11" db="EMBL/GenBank/DDBJ databases">
        <title>Halocaridina rubra genome assembly.</title>
        <authorList>
            <person name="Smith C."/>
        </authorList>
    </citation>
    <scope>NUCLEOTIDE SEQUENCE [LARGE SCALE GENOMIC DNA]</scope>
    <source>
        <strain evidence="6">EP-1</strain>
        <tissue evidence="6">Whole</tissue>
    </source>
</reference>
<evidence type="ECO:0000256" key="1">
    <source>
        <dbReference type="ARBA" id="ARBA00022723"/>
    </source>
</evidence>
<dbReference type="InterPro" id="IPR011992">
    <property type="entry name" value="EF-hand-dom_pair"/>
</dbReference>
<dbReference type="GO" id="GO:0017156">
    <property type="term" value="P:calcium-ion regulated exocytosis"/>
    <property type="evidence" value="ECO:0007669"/>
    <property type="project" value="TreeGrafter"/>
</dbReference>
<organism evidence="6 7">
    <name type="scientific">Halocaridina rubra</name>
    <name type="common">Hawaiian red shrimp</name>
    <dbReference type="NCBI Taxonomy" id="373956"/>
    <lineage>
        <taxon>Eukaryota</taxon>
        <taxon>Metazoa</taxon>
        <taxon>Ecdysozoa</taxon>
        <taxon>Arthropoda</taxon>
        <taxon>Crustacea</taxon>
        <taxon>Multicrustacea</taxon>
        <taxon>Malacostraca</taxon>
        <taxon>Eumalacostraca</taxon>
        <taxon>Eucarida</taxon>
        <taxon>Decapoda</taxon>
        <taxon>Pleocyemata</taxon>
        <taxon>Caridea</taxon>
        <taxon>Atyoidea</taxon>
        <taxon>Atyidae</taxon>
        <taxon>Halocaridina</taxon>
    </lineage>
</organism>
<keyword evidence="1" id="KW-0479">Metal-binding</keyword>
<feature type="transmembrane region" description="Helical" evidence="4">
    <location>
        <begin position="27"/>
        <end position="47"/>
    </location>
</feature>
<keyword evidence="3" id="KW-0106">Calcium</keyword>
<keyword evidence="7" id="KW-1185">Reference proteome</keyword>
<dbReference type="AlphaFoldDB" id="A0AAN8WI81"/>
<comment type="caution">
    <text evidence="6">The sequence shown here is derived from an EMBL/GenBank/DDBJ whole genome shotgun (WGS) entry which is preliminary data.</text>
</comment>
<dbReference type="Proteomes" id="UP001381693">
    <property type="component" value="Unassembled WGS sequence"/>
</dbReference>